<evidence type="ECO:0000256" key="1">
    <source>
        <dbReference type="SAM" id="MobiDB-lite"/>
    </source>
</evidence>
<dbReference type="AlphaFoldDB" id="A0A4R6IYJ9"/>
<dbReference type="EMBL" id="SNWP01000011">
    <property type="protein sequence ID" value="TDO27036.1"/>
    <property type="molecule type" value="Genomic_DNA"/>
</dbReference>
<reference evidence="2 3" key="1">
    <citation type="submission" date="2019-03" db="EMBL/GenBank/DDBJ databases">
        <title>Genomic Encyclopedia of Archaeal and Bacterial Type Strains, Phase II (KMG-II): from individual species to whole genera.</title>
        <authorList>
            <person name="Goeker M."/>
        </authorList>
    </citation>
    <scope>NUCLEOTIDE SEQUENCE [LARGE SCALE GENOMIC DNA]</scope>
    <source>
        <strain evidence="2 3">DSM 28323</strain>
    </source>
</reference>
<dbReference type="OrthoDB" id="653235at2"/>
<comment type="caution">
    <text evidence="2">The sequence shown here is derived from an EMBL/GenBank/DDBJ whole genome shotgun (WGS) entry which is preliminary data.</text>
</comment>
<name>A0A4R6IYJ9_9BACT</name>
<proteinExistence type="predicted"/>
<dbReference type="PROSITE" id="PS51257">
    <property type="entry name" value="PROKAR_LIPOPROTEIN"/>
    <property type="match status" value="1"/>
</dbReference>
<dbReference type="Proteomes" id="UP000295741">
    <property type="component" value="Unassembled WGS sequence"/>
</dbReference>
<organism evidence="2 3">
    <name type="scientific">Sediminibacterium goheungense</name>
    <dbReference type="NCBI Taxonomy" id="1086393"/>
    <lineage>
        <taxon>Bacteria</taxon>
        <taxon>Pseudomonadati</taxon>
        <taxon>Bacteroidota</taxon>
        <taxon>Chitinophagia</taxon>
        <taxon>Chitinophagales</taxon>
        <taxon>Chitinophagaceae</taxon>
        <taxon>Sediminibacterium</taxon>
    </lineage>
</organism>
<dbReference type="RefSeq" id="WP_133474905.1">
    <property type="nucleotide sequence ID" value="NZ_SNWP01000011.1"/>
</dbReference>
<dbReference type="Gene3D" id="2.180.10.10">
    <property type="entry name" value="RHS repeat-associated core"/>
    <property type="match status" value="1"/>
</dbReference>
<protein>
    <submittedName>
        <fullName evidence="2">Uncharacterized protein</fullName>
    </submittedName>
</protein>
<keyword evidence="3" id="KW-1185">Reference proteome</keyword>
<evidence type="ECO:0000313" key="3">
    <source>
        <dbReference type="Proteomes" id="UP000295741"/>
    </source>
</evidence>
<sequence>MKQKFSMTVSMIIMMISLLISCTKKDVPVPVSQPNTPQQPNPPHQGGGQPQQQPLKIKVQAIIKIGDIVYDQIPASFTLTSYDSSMQPHMLSVSLKPGINEVTIPSNHLRYRLFVKQWNQTDEMTLDRSNIQEDVIYTLGGAREAKKLKYEISAVLVNGLYRADSKTEYQYDVNGKLLQVLLLKKRSNGNIYTALSETLSYQDGKATVITRKDETGAVINTTYISYDQQGKIKSLKQSAPSGEINAAISYTITGAGVETRIKHINSINGVTTDYYMLSDKGNPIKRSYLASNNISEWSDYGYDKNINPYIHMNWPDILMSRSAKNNISWTGKEYFSGNMTLDPVTYNYTYDAEGYPVSLVKEFRSARNGDIVNTTKTTYHY</sequence>
<gene>
    <name evidence="2" type="ORF">BC659_2353</name>
</gene>
<accession>A0A4R6IYJ9</accession>
<evidence type="ECO:0000313" key="2">
    <source>
        <dbReference type="EMBL" id="TDO27036.1"/>
    </source>
</evidence>
<feature type="region of interest" description="Disordered" evidence="1">
    <location>
        <begin position="29"/>
        <end position="53"/>
    </location>
</feature>